<dbReference type="KEGG" id="sbj:CF168_21615"/>
<comment type="similarity">
    <text evidence="1">Belongs to the outer membrane factor (OMF) (TC 1.B.17) family.</text>
</comment>
<evidence type="ECO:0000256" key="2">
    <source>
        <dbReference type="SAM" id="SignalP"/>
    </source>
</evidence>
<dbReference type="Pfam" id="PF02321">
    <property type="entry name" value="OEP"/>
    <property type="match status" value="1"/>
</dbReference>
<dbReference type="RefSeq" id="WP_089069029.1">
    <property type="nucleotide sequence ID" value="NZ_CP022359.1"/>
</dbReference>
<feature type="signal peptide" evidence="2">
    <location>
        <begin position="1"/>
        <end position="23"/>
    </location>
</feature>
<geneLocation type="plasmid" evidence="4">
    <name>pshe-ctx-m</name>
</geneLocation>
<dbReference type="EMBL" id="CP022359">
    <property type="protein sequence ID" value="ASK71474.1"/>
    <property type="molecule type" value="Genomic_DNA"/>
</dbReference>
<protein>
    <submittedName>
        <fullName evidence="3">Transporter</fullName>
    </submittedName>
</protein>
<accession>A0A220UTF5</accession>
<dbReference type="Gene3D" id="1.20.1600.10">
    <property type="entry name" value="Outer membrane efflux proteins (OEP)"/>
    <property type="match status" value="1"/>
</dbReference>
<keyword evidence="2" id="KW-0732">Signal</keyword>
<dbReference type="GO" id="GO:0015562">
    <property type="term" value="F:efflux transmembrane transporter activity"/>
    <property type="evidence" value="ECO:0007669"/>
    <property type="project" value="InterPro"/>
</dbReference>
<proteinExistence type="inferred from homology"/>
<dbReference type="AlphaFoldDB" id="A0A220UTF5"/>
<sequence>MRMKKSVPMGAMLLCFASSVAFAQTAPLNLAQALEKTLKQSPVLQEYPYQLRLNEAQRLQAGLKPNPDIGVELENVAGTGSSKGLDNAELTLTLSQLIEMGDKRTYRLEKTQWQQALLQQKFEVSRLDALAATTRSYIRQVELQQLHKLIEKRIVREQRLLDIAKQRAAASSLSDADVTRLELRLTRSQLELSSANNAIELGRAQLAAHWASQPDFGPVQGALATLPLLPSIAELQTSLLQSPTLTQFVTQTRLHETELQLAKAEQKADLRVSAGVRRIESLNDNALVLGVSMPWQLHDPSAGQRLAAQTQIELSSLQQQQLQTSLQLLVRQIYLELEQLRQYSKVLQSTLLPQTHKLQQLSEQGYQQGQVDLFSLLAAEQELRQAEVDLLSAQSRFHLQLLELERLTGHALTVSGPVRLSSVEN</sequence>
<feature type="chain" id="PRO_5012668446" evidence="2">
    <location>
        <begin position="24"/>
        <end position="425"/>
    </location>
</feature>
<dbReference type="InterPro" id="IPR010131">
    <property type="entry name" value="MdtP/NodT-like"/>
</dbReference>
<reference evidence="3 4" key="1">
    <citation type="submission" date="2017-07" db="EMBL/GenBank/DDBJ databases">
        <title>Phenotypical and genomic characterization of a clinical isolate of Shewanella bicestrii sp. nov. producing an extended-spectrum beta-lactamase and a new oxacillinase variant.</title>
        <authorList>
            <person name="Jousset A.B."/>
            <person name="Bonnin R.A."/>
            <person name="Girlich D."/>
            <person name="Dabos L."/>
            <person name="Potron A."/>
            <person name="Dortet L."/>
            <person name="Glaser P."/>
            <person name="Naas T."/>
        </authorList>
    </citation>
    <scope>NUCLEOTIDE SEQUENCE [LARGE SCALE GENOMIC DNA]</scope>
    <source>
        <strain evidence="3 4">JAB-1</strain>
        <plasmid evidence="4">pshe-ctx-m</plasmid>
    </source>
</reference>
<dbReference type="PANTHER" id="PTHR30203:SF24">
    <property type="entry name" value="BLR4935 PROTEIN"/>
    <property type="match status" value="1"/>
</dbReference>
<dbReference type="PANTHER" id="PTHR30203">
    <property type="entry name" value="OUTER MEMBRANE CATION EFFLUX PROTEIN"/>
    <property type="match status" value="1"/>
</dbReference>
<keyword evidence="3" id="KW-0614">Plasmid</keyword>
<organism evidence="3 4">
    <name type="scientific">Shewanella bicestrii</name>
    <dbReference type="NCBI Taxonomy" id="2018305"/>
    <lineage>
        <taxon>Bacteria</taxon>
        <taxon>Pseudomonadati</taxon>
        <taxon>Pseudomonadota</taxon>
        <taxon>Gammaproteobacteria</taxon>
        <taxon>Alteromonadales</taxon>
        <taxon>Shewanellaceae</taxon>
        <taxon>Shewanella</taxon>
    </lineage>
</organism>
<keyword evidence="4" id="KW-1185">Reference proteome</keyword>
<evidence type="ECO:0000256" key="1">
    <source>
        <dbReference type="ARBA" id="ARBA00007613"/>
    </source>
</evidence>
<evidence type="ECO:0000313" key="4">
    <source>
        <dbReference type="Proteomes" id="UP000198367"/>
    </source>
</evidence>
<name>A0A220UTF5_9GAMM</name>
<dbReference type="Proteomes" id="UP000198367">
    <property type="component" value="Plasmid pSHE-CTX-M"/>
</dbReference>
<dbReference type="SUPFAM" id="SSF56954">
    <property type="entry name" value="Outer membrane efflux proteins (OEP)"/>
    <property type="match status" value="1"/>
</dbReference>
<evidence type="ECO:0000313" key="3">
    <source>
        <dbReference type="EMBL" id="ASK71474.1"/>
    </source>
</evidence>
<dbReference type="InterPro" id="IPR003423">
    <property type="entry name" value="OMP_efflux"/>
</dbReference>
<gene>
    <name evidence="3" type="ORF">CF168_21615</name>
</gene>